<dbReference type="Gene3D" id="2.60.40.420">
    <property type="entry name" value="Cupredoxins - blue copper proteins"/>
    <property type="match status" value="1"/>
</dbReference>
<dbReference type="InterPro" id="IPR008972">
    <property type="entry name" value="Cupredoxin"/>
</dbReference>
<dbReference type="Pfam" id="PF00812">
    <property type="entry name" value="Ephrin"/>
    <property type="match status" value="1"/>
</dbReference>
<evidence type="ECO:0000259" key="10">
    <source>
        <dbReference type="PROSITE" id="PS51551"/>
    </source>
</evidence>
<proteinExistence type="inferred from homology"/>
<comment type="similarity">
    <text evidence="6 7">Belongs to the ephrin family.</text>
</comment>
<evidence type="ECO:0000313" key="11">
    <source>
        <dbReference type="EMBL" id="CDW29781.1"/>
    </source>
</evidence>
<dbReference type="GO" id="GO:0046875">
    <property type="term" value="F:ephrin receptor binding"/>
    <property type="evidence" value="ECO:0007669"/>
    <property type="project" value="TreeGrafter"/>
</dbReference>
<dbReference type="EMBL" id="HACA01012420">
    <property type="protein sequence ID" value="CDW29781.1"/>
    <property type="molecule type" value="Transcribed_RNA"/>
</dbReference>
<dbReference type="OrthoDB" id="6250301at2759"/>
<reference evidence="11" key="1">
    <citation type="submission" date="2014-05" db="EMBL/GenBank/DDBJ databases">
        <authorList>
            <person name="Chronopoulou M."/>
        </authorList>
    </citation>
    <scope>NUCLEOTIDE SEQUENCE</scope>
    <source>
        <tissue evidence="11">Whole organism</tissue>
    </source>
</reference>
<evidence type="ECO:0000256" key="1">
    <source>
        <dbReference type="ARBA" id="ARBA00004370"/>
    </source>
</evidence>
<dbReference type="AlphaFoldDB" id="A0A0K2TWL9"/>
<dbReference type="GeneID" id="121128458"/>
<organism evidence="11">
    <name type="scientific">Lepeophtheirus salmonis</name>
    <name type="common">Salmon louse</name>
    <name type="synonym">Caligus salmonis</name>
    <dbReference type="NCBI Taxonomy" id="72036"/>
    <lineage>
        <taxon>Eukaryota</taxon>
        <taxon>Metazoa</taxon>
        <taxon>Ecdysozoa</taxon>
        <taxon>Arthropoda</taxon>
        <taxon>Crustacea</taxon>
        <taxon>Multicrustacea</taxon>
        <taxon>Hexanauplia</taxon>
        <taxon>Copepoda</taxon>
        <taxon>Siphonostomatoida</taxon>
        <taxon>Caligidae</taxon>
        <taxon>Lepeophtheirus</taxon>
    </lineage>
</organism>
<dbReference type="PRINTS" id="PR01347">
    <property type="entry name" value="EPHRIN"/>
</dbReference>
<evidence type="ECO:0000256" key="6">
    <source>
        <dbReference type="PROSITE-ProRule" id="PRU00884"/>
    </source>
</evidence>
<feature type="chain" id="PRO_5005488162" evidence="9">
    <location>
        <begin position="20"/>
        <end position="289"/>
    </location>
</feature>
<keyword evidence="3 7" id="KW-0472">Membrane</keyword>
<sequence>MWWAAEFICLAILLRTSSAGYGLTKEVIILYWNTTNPIFRIDNNDNIIDVGSSPMVYDQVNIVCPVYSPGSISEENTEQFVIYHVNKEEYDTCRIMKPYPRIIAKCNTPFKPGYFTISFRSFSPTPGALEFHPGKDYYFISTSSKDDIHRRLGGSCLSNNMKVVFKVTDKTATSTPVVKTSTPSINTERNYYAAYNSTSQRIDPFYVRDTYYNDDGKEELPKKQRRRKKPWKNSSQNSILNDQTSREASYVEKVNNLMKQEVIRSNDSCHPRYSLAFLSFLLFAISRIR</sequence>
<name>A0A0K2TWL9_LEPSM</name>
<keyword evidence="5" id="KW-0325">Glycoprotein</keyword>
<evidence type="ECO:0000256" key="5">
    <source>
        <dbReference type="ARBA" id="ARBA00023180"/>
    </source>
</evidence>
<dbReference type="CDD" id="cd02675">
    <property type="entry name" value="Ephrin_ectodomain"/>
    <property type="match status" value="1"/>
</dbReference>
<dbReference type="GO" id="GO:0005886">
    <property type="term" value="C:plasma membrane"/>
    <property type="evidence" value="ECO:0007669"/>
    <property type="project" value="TreeGrafter"/>
</dbReference>
<dbReference type="PROSITE" id="PS51551">
    <property type="entry name" value="EPHRIN_RBD_2"/>
    <property type="match status" value="1"/>
</dbReference>
<dbReference type="GO" id="GO:0007411">
    <property type="term" value="P:axon guidance"/>
    <property type="evidence" value="ECO:0007669"/>
    <property type="project" value="TreeGrafter"/>
</dbReference>
<comment type="subcellular location">
    <subcellularLocation>
        <location evidence="1">Membrane</location>
    </subcellularLocation>
</comment>
<evidence type="ECO:0000256" key="2">
    <source>
        <dbReference type="ARBA" id="ARBA00022729"/>
    </source>
</evidence>
<feature type="region of interest" description="Disordered" evidence="8">
    <location>
        <begin position="216"/>
        <end position="247"/>
    </location>
</feature>
<evidence type="ECO:0000256" key="7">
    <source>
        <dbReference type="RuleBase" id="RU004375"/>
    </source>
</evidence>
<evidence type="ECO:0000256" key="8">
    <source>
        <dbReference type="SAM" id="MobiDB-lite"/>
    </source>
</evidence>
<feature type="signal peptide" evidence="9">
    <location>
        <begin position="1"/>
        <end position="19"/>
    </location>
</feature>
<feature type="compositionally biased region" description="Polar residues" evidence="8">
    <location>
        <begin position="233"/>
        <end position="247"/>
    </location>
</feature>
<accession>A0A0K2TWL9</accession>
<dbReference type="InterPro" id="IPR001799">
    <property type="entry name" value="Ephrin_RBD"/>
</dbReference>
<dbReference type="InterPro" id="IPR031328">
    <property type="entry name" value="Ephrin"/>
</dbReference>
<dbReference type="SUPFAM" id="SSF49503">
    <property type="entry name" value="Cupredoxins"/>
    <property type="match status" value="1"/>
</dbReference>
<keyword evidence="4" id="KW-1015">Disulfide bond</keyword>
<evidence type="ECO:0000256" key="4">
    <source>
        <dbReference type="ARBA" id="ARBA00023157"/>
    </source>
</evidence>
<feature type="domain" description="Ephrin RBD" evidence="10">
    <location>
        <begin position="25"/>
        <end position="167"/>
    </location>
</feature>
<dbReference type="RefSeq" id="XP_040579977.1">
    <property type="nucleotide sequence ID" value="XM_040724043.2"/>
</dbReference>
<keyword evidence="2 9" id="KW-0732">Signal</keyword>
<dbReference type="GO" id="GO:0048013">
    <property type="term" value="P:ephrin receptor signaling pathway"/>
    <property type="evidence" value="ECO:0007669"/>
    <property type="project" value="TreeGrafter"/>
</dbReference>
<dbReference type="KEGG" id="lsm:121128458"/>
<protein>
    <submittedName>
        <fullName evidence="11">EphrinB2alike [Bombyx mori]</fullName>
    </submittedName>
</protein>
<comment type="caution">
    <text evidence="6">Lacks conserved residue(s) required for the propagation of feature annotation.</text>
</comment>
<dbReference type="PANTHER" id="PTHR11304">
    <property type="entry name" value="EPHRIN"/>
    <property type="match status" value="1"/>
</dbReference>
<evidence type="ECO:0000256" key="9">
    <source>
        <dbReference type="SAM" id="SignalP"/>
    </source>
</evidence>
<dbReference type="PANTHER" id="PTHR11304:SF29">
    <property type="entry name" value="EPHRIN"/>
    <property type="match status" value="1"/>
</dbReference>
<evidence type="ECO:0000256" key="3">
    <source>
        <dbReference type="ARBA" id="ARBA00023136"/>
    </source>
</evidence>